<organism evidence="14 15">
    <name type="scientific">Brettanomyces naardenensis</name>
    <name type="common">Yeast</name>
    <dbReference type="NCBI Taxonomy" id="13370"/>
    <lineage>
        <taxon>Eukaryota</taxon>
        <taxon>Fungi</taxon>
        <taxon>Dikarya</taxon>
        <taxon>Ascomycota</taxon>
        <taxon>Saccharomycotina</taxon>
        <taxon>Pichiomycetes</taxon>
        <taxon>Pichiales</taxon>
        <taxon>Pichiaceae</taxon>
        <taxon>Brettanomyces</taxon>
    </lineage>
</organism>
<dbReference type="SUPFAM" id="SSF48208">
    <property type="entry name" value="Six-hairpin glycosidases"/>
    <property type="match status" value="1"/>
</dbReference>
<dbReference type="InterPro" id="IPR014480">
    <property type="entry name" value="Mannan-1_6-alpha_mannosidase"/>
</dbReference>
<evidence type="ECO:0000256" key="1">
    <source>
        <dbReference type="ARBA" id="ARBA00001452"/>
    </source>
</evidence>
<dbReference type="GO" id="GO:0009272">
    <property type="term" value="P:fungal-type cell wall biogenesis"/>
    <property type="evidence" value="ECO:0007669"/>
    <property type="project" value="UniProtKB-ARBA"/>
</dbReference>
<dbReference type="Gene3D" id="1.50.10.20">
    <property type="match status" value="1"/>
</dbReference>
<dbReference type="PANTHER" id="PTHR12145:SF36">
    <property type="entry name" value="MANNAN ENDO-1,6-ALPHA-MANNOSIDASE DCW1"/>
    <property type="match status" value="1"/>
</dbReference>
<dbReference type="FunFam" id="1.50.10.20:FF:000006">
    <property type="entry name" value="Mannan endo-1,6-alpha-mannosidase"/>
    <property type="match status" value="1"/>
</dbReference>
<keyword evidence="12" id="KW-1133">Transmembrane helix</keyword>
<accession>A0A448YK77</accession>
<dbReference type="GO" id="GO:0071555">
    <property type="term" value="P:cell wall organization"/>
    <property type="evidence" value="ECO:0007669"/>
    <property type="project" value="UniProtKB-KW"/>
</dbReference>
<evidence type="ECO:0000313" key="15">
    <source>
        <dbReference type="Proteomes" id="UP000290900"/>
    </source>
</evidence>
<keyword evidence="6 11" id="KW-0378">Hydrolase</keyword>
<evidence type="ECO:0000256" key="12">
    <source>
        <dbReference type="SAM" id="Phobius"/>
    </source>
</evidence>
<dbReference type="GO" id="GO:0008496">
    <property type="term" value="F:mannan endo-1,6-alpha-mannosidase activity"/>
    <property type="evidence" value="ECO:0007669"/>
    <property type="project" value="UniProtKB-UniRule"/>
</dbReference>
<evidence type="ECO:0000256" key="5">
    <source>
        <dbReference type="ARBA" id="ARBA00022729"/>
    </source>
</evidence>
<dbReference type="Pfam" id="PF03663">
    <property type="entry name" value="Glyco_hydro_76"/>
    <property type="match status" value="1"/>
</dbReference>
<evidence type="ECO:0000256" key="2">
    <source>
        <dbReference type="ARBA" id="ARBA00004308"/>
    </source>
</evidence>
<dbReference type="InterPro" id="IPR008928">
    <property type="entry name" value="6-hairpin_glycosidase_sf"/>
</dbReference>
<dbReference type="GO" id="GO:0016052">
    <property type="term" value="P:carbohydrate catabolic process"/>
    <property type="evidence" value="ECO:0007669"/>
    <property type="project" value="InterPro"/>
</dbReference>
<keyword evidence="10" id="KW-0961">Cell wall biogenesis/degradation</keyword>
<evidence type="ECO:0000256" key="9">
    <source>
        <dbReference type="ARBA" id="ARBA00023295"/>
    </source>
</evidence>
<evidence type="ECO:0000256" key="13">
    <source>
        <dbReference type="SAM" id="SignalP"/>
    </source>
</evidence>
<dbReference type="InParanoid" id="A0A448YK77"/>
<comment type="catalytic activity">
    <reaction evidence="1 11">
        <text>Random hydrolysis of (1-&gt;6)-alpha-D-mannosidic linkages in unbranched (1-&gt;6)-mannans.</text>
        <dbReference type="EC" id="3.2.1.101"/>
    </reaction>
</comment>
<gene>
    <name evidence="14" type="ORF">BRENAR_LOCUS2077</name>
</gene>
<feature type="transmembrane region" description="Helical" evidence="12">
    <location>
        <begin position="435"/>
        <end position="456"/>
    </location>
</feature>
<evidence type="ECO:0000256" key="11">
    <source>
        <dbReference type="PIRNR" id="PIRNR016302"/>
    </source>
</evidence>
<dbReference type="InterPro" id="IPR005198">
    <property type="entry name" value="Glyco_hydro_76"/>
</dbReference>
<evidence type="ECO:0000313" key="14">
    <source>
        <dbReference type="EMBL" id="VEU21342.1"/>
    </source>
</evidence>
<sequence length="457" mass="50335">MRHLTGWISSLLALLSLSGFADAVELDVTSYDSIKAACELLAVGLMDYYWGDQNGGTVGMFTHPYYWWEAGGAWGSMIDYSFFFDNDTYVPTIIEGMLYQTGDDNNYMPLNQTTTEGNDDQVFWGIAAIEAAERNFTNPPSNKPQWLYLAQGVFNTMAWRWDNSTCGGGLRWQIFQWNSGYDYKNTVSNAGLFHMSARLARYTGNTSYVDWASKVYDWLVETKFVTEGETTEGYYFAYDGASTDQNCTEVKPYQWTYNAAMLLSGCAYLYNFTEDQTWLTRTEGLLLGATVFFNSSTNIMYEAACQQAGTCNNDQRSFKAYLARFMGLTSVLAPSTYDTINELLTASAKAAALSCSGGTDGHTCGMDWFVEGWDGKYGLGEQMSALECIQSLLVTKRPAPYTNKTGGSSTGSGDAGMGTTEVKDKPLDLNTGDTVGAAIITAFIGATVLALGYFVLK</sequence>
<dbReference type="FunCoup" id="A0A448YK77">
    <property type="interactions" value="8"/>
</dbReference>
<evidence type="ECO:0000256" key="4">
    <source>
        <dbReference type="ARBA" id="ARBA00012350"/>
    </source>
</evidence>
<evidence type="ECO:0000256" key="3">
    <source>
        <dbReference type="ARBA" id="ARBA00009699"/>
    </source>
</evidence>
<dbReference type="OrthoDB" id="4187847at2759"/>
<dbReference type="PIRSF" id="PIRSF016302">
    <property type="entry name" value="Man_a_manosd"/>
    <property type="match status" value="1"/>
</dbReference>
<comment type="similarity">
    <text evidence="3 11">Belongs to the glycosyl hydrolase 76 family.</text>
</comment>
<keyword evidence="12" id="KW-0812">Transmembrane</keyword>
<proteinExistence type="inferred from homology"/>
<evidence type="ECO:0000256" key="7">
    <source>
        <dbReference type="ARBA" id="ARBA00023136"/>
    </source>
</evidence>
<keyword evidence="9 11" id="KW-0326">Glycosidase</keyword>
<keyword evidence="8" id="KW-0325">Glycoprotein</keyword>
<evidence type="ECO:0000256" key="8">
    <source>
        <dbReference type="ARBA" id="ARBA00023180"/>
    </source>
</evidence>
<dbReference type="STRING" id="13370.A0A448YK77"/>
<comment type="subcellular location">
    <subcellularLocation>
        <location evidence="2">Endomembrane system</location>
    </subcellularLocation>
</comment>
<dbReference type="AlphaFoldDB" id="A0A448YK77"/>
<dbReference type="Proteomes" id="UP000290900">
    <property type="component" value="Unassembled WGS sequence"/>
</dbReference>
<feature type="chain" id="PRO_5019167614" description="Mannan endo-1,6-alpha-mannosidase" evidence="13">
    <location>
        <begin position="24"/>
        <end position="457"/>
    </location>
</feature>
<dbReference type="EMBL" id="CAACVR010000012">
    <property type="protein sequence ID" value="VEU21342.1"/>
    <property type="molecule type" value="Genomic_DNA"/>
</dbReference>
<evidence type="ECO:0000256" key="10">
    <source>
        <dbReference type="ARBA" id="ARBA00023316"/>
    </source>
</evidence>
<dbReference type="EC" id="3.2.1.101" evidence="4 11"/>
<keyword evidence="5 13" id="KW-0732">Signal</keyword>
<dbReference type="GO" id="GO:0012505">
    <property type="term" value="C:endomembrane system"/>
    <property type="evidence" value="ECO:0007669"/>
    <property type="project" value="UniProtKB-SubCell"/>
</dbReference>
<protein>
    <recommendedName>
        <fullName evidence="4 11">Mannan endo-1,6-alpha-mannosidase</fullName>
        <ecNumber evidence="4 11">3.2.1.101</ecNumber>
    </recommendedName>
</protein>
<dbReference type="PANTHER" id="PTHR12145">
    <property type="entry name" value="MANNAN ENDO-1,6-ALPHA-MANNOSIDASE DCW1"/>
    <property type="match status" value="1"/>
</dbReference>
<reference evidence="14 15" key="1">
    <citation type="submission" date="2018-12" db="EMBL/GenBank/DDBJ databases">
        <authorList>
            <person name="Tiukova I."/>
            <person name="Dainat J."/>
        </authorList>
    </citation>
    <scope>NUCLEOTIDE SEQUENCE [LARGE SCALE GENOMIC DNA]</scope>
</reference>
<name>A0A448YK77_BRENA</name>
<feature type="signal peptide" evidence="13">
    <location>
        <begin position="1"/>
        <end position="23"/>
    </location>
</feature>
<evidence type="ECO:0000256" key="6">
    <source>
        <dbReference type="ARBA" id="ARBA00022801"/>
    </source>
</evidence>
<keyword evidence="15" id="KW-1185">Reference proteome</keyword>
<keyword evidence="7 12" id="KW-0472">Membrane</keyword>
<dbReference type="GO" id="GO:0007117">
    <property type="term" value="P:budding cell bud growth"/>
    <property type="evidence" value="ECO:0007669"/>
    <property type="project" value="TreeGrafter"/>
</dbReference>